<dbReference type="EMBL" id="CP145132">
    <property type="protein sequence ID" value="WWC55063.1"/>
    <property type="molecule type" value="Genomic_DNA"/>
</dbReference>
<feature type="region of interest" description="Disordered" evidence="1">
    <location>
        <begin position="93"/>
        <end position="113"/>
    </location>
</feature>
<reference evidence="2" key="2">
    <citation type="submission" date="2022-09" db="EMBL/GenBank/DDBJ databases">
        <title>Aerococcus urinae taxonomy study.</title>
        <authorList>
            <person name="Christensen J."/>
            <person name="Senneby E."/>
        </authorList>
    </citation>
    <scope>NUCLEOTIDE SEQUENCE</scope>
    <source>
        <strain evidence="2">LUND-41-B12</strain>
    </source>
</reference>
<protein>
    <submittedName>
        <fullName evidence="2">P27 family phage terminase small subunit</fullName>
    </submittedName>
</protein>
<organism evidence="2 5">
    <name type="scientific">Aerococcus mictus</name>
    <dbReference type="NCBI Taxonomy" id="2976810"/>
    <lineage>
        <taxon>Bacteria</taxon>
        <taxon>Bacillati</taxon>
        <taxon>Bacillota</taxon>
        <taxon>Bacilli</taxon>
        <taxon>Lactobacillales</taxon>
        <taxon>Aerococcaceae</taxon>
        <taxon>Aerococcus</taxon>
    </lineage>
</organism>
<evidence type="ECO:0000313" key="4">
    <source>
        <dbReference type="Proteomes" id="UP000250354"/>
    </source>
</evidence>
<dbReference type="AlphaFoldDB" id="A0A1E9PPP6"/>
<sequence length="113" mass="13126">MRVSDLKKQMMSRIDPNDTVEVEKVERYVKMVRYIKKLEAEISKEGLTTVTKNGQQEFRKSNPATEIWIKLNKELPKLEKAINFIDEEETKAPTKKGKVTQMNDVKARMLGRG</sequence>
<accession>A0A9Q4DF69</accession>
<evidence type="ECO:0000313" key="3">
    <source>
        <dbReference type="EMBL" id="WWC55063.1"/>
    </source>
</evidence>
<name>A0A1E9PPP6_9LACT</name>
<dbReference type="Pfam" id="PF05119">
    <property type="entry name" value="Terminase_4"/>
    <property type="match status" value="1"/>
</dbReference>
<gene>
    <name evidence="3" type="ORF">DBT44_0001815</name>
    <name evidence="2" type="ORF">ODY61_01565</name>
</gene>
<keyword evidence="4" id="KW-1185">Reference proteome</keyword>
<dbReference type="Proteomes" id="UP001069047">
    <property type="component" value="Unassembled WGS sequence"/>
</dbReference>
<accession>A0A1E9PPP6</accession>
<dbReference type="RefSeq" id="WP_070558680.1">
    <property type="nucleotide sequence ID" value="NZ_CAJHLJ010000013.1"/>
</dbReference>
<evidence type="ECO:0000313" key="2">
    <source>
        <dbReference type="EMBL" id="MCY3086799.1"/>
    </source>
</evidence>
<dbReference type="EMBL" id="JAOTMY010000001">
    <property type="protein sequence ID" value="MCY3086799.1"/>
    <property type="molecule type" value="Genomic_DNA"/>
</dbReference>
<dbReference type="Proteomes" id="UP000250354">
    <property type="component" value="Chromosome"/>
</dbReference>
<reference evidence="3 4" key="1">
    <citation type="journal article" date="2020" name="J. Bacteriol.">
        <title>Aerococcus urinae Isolated from Women with Lower Urinary Tract Symptoms: In Vitro Aggregation and Genome Analysis.</title>
        <authorList>
            <person name="Hilt E.E."/>
            <person name="Putonti C."/>
            <person name="Thomas-White K."/>
            <person name="Lewis A.L."/>
            <person name="Visick K.L."/>
            <person name="Gilbert N.M."/>
            <person name="Wolfe A.J."/>
        </authorList>
    </citation>
    <scope>NUCLEOTIDE SEQUENCE [LARGE SCALE GENOMIC DNA]</scope>
    <source>
        <strain evidence="3 4">UMB1016</strain>
    </source>
</reference>
<evidence type="ECO:0000256" key="1">
    <source>
        <dbReference type="SAM" id="MobiDB-lite"/>
    </source>
</evidence>
<evidence type="ECO:0000313" key="5">
    <source>
        <dbReference type="Proteomes" id="UP001069047"/>
    </source>
</evidence>
<reference evidence="3" key="3">
    <citation type="submission" date="2024-02" db="EMBL/GenBank/DDBJ databases">
        <authorList>
            <person name="Choi B."/>
        </authorList>
    </citation>
    <scope>NUCLEOTIDE SEQUENCE</scope>
    <source>
        <strain evidence="3">UMB1016</strain>
    </source>
</reference>
<dbReference type="InterPro" id="IPR006448">
    <property type="entry name" value="Phage_term_ssu_P27"/>
</dbReference>
<proteinExistence type="predicted"/>